<keyword evidence="1" id="KW-0677">Repeat</keyword>
<proteinExistence type="predicted"/>
<dbReference type="Pfam" id="PF12796">
    <property type="entry name" value="Ank_2"/>
    <property type="match status" value="1"/>
</dbReference>
<protein>
    <submittedName>
        <fullName evidence="5">Uncharacterized protein</fullName>
    </submittedName>
</protein>
<feature type="repeat" description="ANK" evidence="3">
    <location>
        <begin position="118"/>
        <end position="140"/>
    </location>
</feature>
<dbReference type="EMBL" id="PZQS01000010">
    <property type="protein sequence ID" value="PVD23066.1"/>
    <property type="molecule type" value="Genomic_DNA"/>
</dbReference>
<dbReference type="SMART" id="SM00248">
    <property type="entry name" value="ANK"/>
    <property type="match status" value="5"/>
</dbReference>
<dbReference type="PANTHER" id="PTHR24173:SF76">
    <property type="match status" value="1"/>
</dbReference>
<gene>
    <name evidence="5" type="ORF">C0Q70_16328</name>
</gene>
<evidence type="ECO:0000256" key="3">
    <source>
        <dbReference type="PROSITE-ProRule" id="PRU00023"/>
    </source>
</evidence>
<evidence type="ECO:0000313" key="6">
    <source>
        <dbReference type="Proteomes" id="UP000245119"/>
    </source>
</evidence>
<dbReference type="Pfam" id="PF00023">
    <property type="entry name" value="Ank"/>
    <property type="match status" value="1"/>
</dbReference>
<feature type="region of interest" description="Disordered" evidence="4">
    <location>
        <begin position="305"/>
        <end position="325"/>
    </location>
</feature>
<dbReference type="InterPro" id="IPR002110">
    <property type="entry name" value="Ankyrin_rpt"/>
</dbReference>
<dbReference type="PROSITE" id="PS50088">
    <property type="entry name" value="ANK_REPEAT"/>
    <property type="match status" value="2"/>
</dbReference>
<dbReference type="PROSITE" id="PS50297">
    <property type="entry name" value="ANK_REP_REGION"/>
    <property type="match status" value="2"/>
</dbReference>
<dbReference type="Gene3D" id="1.25.40.20">
    <property type="entry name" value="Ankyrin repeat-containing domain"/>
    <property type="match status" value="3"/>
</dbReference>
<dbReference type="OMA" id="CMNGRES"/>
<evidence type="ECO:0000256" key="1">
    <source>
        <dbReference type="ARBA" id="ARBA00022737"/>
    </source>
</evidence>
<dbReference type="STRING" id="400727.A0A2T7NPI5"/>
<keyword evidence="2 3" id="KW-0040">ANK repeat</keyword>
<dbReference type="SUPFAM" id="SSF48403">
    <property type="entry name" value="Ankyrin repeat"/>
    <property type="match status" value="1"/>
</dbReference>
<evidence type="ECO:0000256" key="2">
    <source>
        <dbReference type="ARBA" id="ARBA00023043"/>
    </source>
</evidence>
<sequence length="392" mass="43820">MMEPLQLPPAKRLVKTALHQAVLDGRLHQVRLLVAKHGVRVDPKDMHGRTPLMLACMLDNEERALKMAAILLKAGAYLSARDSLGRTALSYASLNRHKAIVSSILKEDILDVNEPDNDGNTPLHHAAISGSPAIVRMLVETFNKFGLSTDNRNKLGYTPLLLACKNGNYVSAYTLLTLTKSLPALRDNEFRMSAREWIQKSYHRKKHFVERSLVSSAPTSLPPPHTLSFSREYTMYQPCVTPPCQHPVTPRATQLCRTARPTLKPLGPSTDSSTDEEKGLPEVFIEKSNARQMLLELIDELESKQSQVTGKTSRGRLSHPPTPKLLALSRRGKRGVPHDVVSLFKIYSDQYYPDDWRSPKSNAHLAREEWLLPQNGPAANKVDKDLHTTDAL</sequence>
<keyword evidence="6" id="KW-1185">Reference proteome</keyword>
<dbReference type="Proteomes" id="UP000245119">
    <property type="component" value="Linkage Group LG10"/>
</dbReference>
<accession>A0A2T7NPI5</accession>
<name>A0A2T7NPI5_POMCA</name>
<dbReference type="AlphaFoldDB" id="A0A2T7NPI5"/>
<reference evidence="5 6" key="1">
    <citation type="submission" date="2018-04" db="EMBL/GenBank/DDBJ databases">
        <title>The genome of golden apple snail Pomacea canaliculata provides insight into stress tolerance and invasive adaptation.</title>
        <authorList>
            <person name="Liu C."/>
            <person name="Liu B."/>
            <person name="Ren Y."/>
            <person name="Zhang Y."/>
            <person name="Wang H."/>
            <person name="Li S."/>
            <person name="Jiang F."/>
            <person name="Yin L."/>
            <person name="Zhang G."/>
            <person name="Qian W."/>
            <person name="Fan W."/>
        </authorList>
    </citation>
    <scope>NUCLEOTIDE SEQUENCE [LARGE SCALE GENOMIC DNA]</scope>
    <source>
        <strain evidence="5">SZHN2017</strain>
        <tissue evidence="5">Muscle</tissue>
    </source>
</reference>
<dbReference type="PANTHER" id="PTHR24173">
    <property type="entry name" value="ANKYRIN REPEAT CONTAINING"/>
    <property type="match status" value="1"/>
</dbReference>
<evidence type="ECO:0000313" key="5">
    <source>
        <dbReference type="EMBL" id="PVD23066.1"/>
    </source>
</evidence>
<feature type="repeat" description="ANK" evidence="3">
    <location>
        <begin position="47"/>
        <end position="83"/>
    </location>
</feature>
<comment type="caution">
    <text evidence="5">The sequence shown here is derived from an EMBL/GenBank/DDBJ whole genome shotgun (WGS) entry which is preliminary data.</text>
</comment>
<evidence type="ECO:0000256" key="4">
    <source>
        <dbReference type="SAM" id="MobiDB-lite"/>
    </source>
</evidence>
<organism evidence="5 6">
    <name type="scientific">Pomacea canaliculata</name>
    <name type="common">Golden apple snail</name>
    <dbReference type="NCBI Taxonomy" id="400727"/>
    <lineage>
        <taxon>Eukaryota</taxon>
        <taxon>Metazoa</taxon>
        <taxon>Spiralia</taxon>
        <taxon>Lophotrochozoa</taxon>
        <taxon>Mollusca</taxon>
        <taxon>Gastropoda</taxon>
        <taxon>Caenogastropoda</taxon>
        <taxon>Architaenioglossa</taxon>
        <taxon>Ampullarioidea</taxon>
        <taxon>Ampullariidae</taxon>
        <taxon>Pomacea</taxon>
    </lineage>
</organism>
<dbReference type="InterPro" id="IPR036770">
    <property type="entry name" value="Ankyrin_rpt-contain_sf"/>
</dbReference>
<dbReference type="OrthoDB" id="5406014at2759"/>